<proteinExistence type="predicted"/>
<dbReference type="InterPro" id="IPR037883">
    <property type="entry name" value="Knr4/Smi1-like_sf"/>
</dbReference>
<feature type="domain" description="Knr4/Smi1-like" evidence="1">
    <location>
        <begin position="204"/>
        <end position="341"/>
    </location>
</feature>
<name>A0A919Q2J4_9ACTN</name>
<dbReference type="InterPro" id="IPR018958">
    <property type="entry name" value="Knr4/Smi1-like_dom"/>
</dbReference>
<evidence type="ECO:0000313" key="2">
    <source>
        <dbReference type="EMBL" id="GIG52700.1"/>
    </source>
</evidence>
<gene>
    <name evidence="2" type="ORF">Dsi01nite_107410</name>
</gene>
<evidence type="ECO:0000313" key="3">
    <source>
        <dbReference type="Proteomes" id="UP000660611"/>
    </source>
</evidence>
<dbReference type="AlphaFoldDB" id="A0A919Q2J4"/>
<reference evidence="2" key="1">
    <citation type="submission" date="2021-01" db="EMBL/GenBank/DDBJ databases">
        <title>Whole genome shotgun sequence of Dactylosporangium siamense NBRC 106093.</title>
        <authorList>
            <person name="Komaki H."/>
            <person name="Tamura T."/>
        </authorList>
    </citation>
    <scope>NUCLEOTIDE SEQUENCE</scope>
    <source>
        <strain evidence="2">NBRC 106093</strain>
    </source>
</reference>
<evidence type="ECO:0000259" key="1">
    <source>
        <dbReference type="SMART" id="SM00860"/>
    </source>
</evidence>
<dbReference type="InterPro" id="IPR051873">
    <property type="entry name" value="KNR4/SMI1_regulator"/>
</dbReference>
<dbReference type="Gene3D" id="3.80.10.10">
    <property type="entry name" value="Ribonuclease Inhibitor"/>
    <property type="match status" value="1"/>
</dbReference>
<dbReference type="Proteomes" id="UP000660611">
    <property type="component" value="Unassembled WGS sequence"/>
</dbReference>
<dbReference type="InterPro" id="IPR032675">
    <property type="entry name" value="LRR_dom_sf"/>
</dbReference>
<dbReference type="Pfam" id="PF09346">
    <property type="entry name" value="SMI1_KNR4"/>
    <property type="match status" value="1"/>
</dbReference>
<protein>
    <recommendedName>
        <fullName evidence="1">Knr4/Smi1-like domain-containing protein</fullName>
    </recommendedName>
</protein>
<sequence>MLLAGAVTDARRVTTAVAAPIAPAVCNRSIGGDTVPVMTASGKDTTPGGAASDALRDAARLVSEHGPAGWRTATLSVDLVARGHGGEGVRYLAEDGTGLYNPAMGHAAVGAPMLELFSRLVEGTSFRQVLVHLTVDADGEFDAVARFGLRESSVGRSWTVRLRAGRPPETLDPEPVVLDPTCAGDPDRAVALLLEQAGGDLPPGATEDEIAAAEAKLGHRLPPDLRALFALADGGGTVDGWHRYPLAEVTGMHEITSAPAEATWPDAWDRVVLDADPAGTVRRASGHPGWIPIADDAGGNFLAVDLAPARHGRPGQVINVGVDWSTRPGYVADSVTALLAGPPRRTHPRPDLRLEQRGGAIDLEPLRQLPDVQELRLYYGTVNTAELAGLHRLRLLAMTAPADLTPLAALPLEHLMVNAASDLAPLAGHPTLRSLALLEGATPGDLTPLRTVAHLHGLSLARAGVADLAVLADLPAVRYLELTFEQWQRLRPLMDRLDLHAATLAGGPTPRQAIAWRALFDADPAETTRRTRSARGRL</sequence>
<accession>A0A919Q2J4</accession>
<dbReference type="SMART" id="SM00860">
    <property type="entry name" value="SMI1_KNR4"/>
    <property type="match status" value="1"/>
</dbReference>
<dbReference type="EMBL" id="BONQ01000186">
    <property type="protein sequence ID" value="GIG52700.1"/>
    <property type="molecule type" value="Genomic_DNA"/>
</dbReference>
<organism evidence="2 3">
    <name type="scientific">Dactylosporangium siamense</name>
    <dbReference type="NCBI Taxonomy" id="685454"/>
    <lineage>
        <taxon>Bacteria</taxon>
        <taxon>Bacillati</taxon>
        <taxon>Actinomycetota</taxon>
        <taxon>Actinomycetes</taxon>
        <taxon>Micromonosporales</taxon>
        <taxon>Micromonosporaceae</taxon>
        <taxon>Dactylosporangium</taxon>
    </lineage>
</organism>
<keyword evidence="3" id="KW-1185">Reference proteome</keyword>
<dbReference type="Gene3D" id="3.40.1580.10">
    <property type="entry name" value="SMI1/KNR4-like"/>
    <property type="match status" value="1"/>
</dbReference>
<dbReference type="PANTHER" id="PTHR47432:SF1">
    <property type="entry name" value="CELL WALL ASSEMBLY REGULATOR SMI1"/>
    <property type="match status" value="1"/>
</dbReference>
<dbReference type="PANTHER" id="PTHR47432">
    <property type="entry name" value="CELL WALL ASSEMBLY REGULATOR SMI1"/>
    <property type="match status" value="1"/>
</dbReference>
<comment type="caution">
    <text evidence="2">The sequence shown here is derived from an EMBL/GenBank/DDBJ whole genome shotgun (WGS) entry which is preliminary data.</text>
</comment>
<dbReference type="SUPFAM" id="SSF160631">
    <property type="entry name" value="SMI1/KNR4-like"/>
    <property type="match status" value="1"/>
</dbReference>